<organism evidence="3 4">
    <name type="scientific">Nepenthes gracilis</name>
    <name type="common">Slender pitcher plant</name>
    <dbReference type="NCBI Taxonomy" id="150966"/>
    <lineage>
        <taxon>Eukaryota</taxon>
        <taxon>Viridiplantae</taxon>
        <taxon>Streptophyta</taxon>
        <taxon>Embryophyta</taxon>
        <taxon>Tracheophyta</taxon>
        <taxon>Spermatophyta</taxon>
        <taxon>Magnoliopsida</taxon>
        <taxon>eudicotyledons</taxon>
        <taxon>Gunneridae</taxon>
        <taxon>Pentapetalae</taxon>
        <taxon>Caryophyllales</taxon>
        <taxon>Nepenthaceae</taxon>
        <taxon>Nepenthes</taxon>
    </lineage>
</organism>
<dbReference type="FunFam" id="1.25.40.10:FF:000284">
    <property type="entry name" value="Pentatricopeptide repeat-containing protein"/>
    <property type="match status" value="1"/>
</dbReference>
<feature type="repeat" description="PPR" evidence="2">
    <location>
        <begin position="119"/>
        <end position="154"/>
    </location>
</feature>
<dbReference type="Proteomes" id="UP001279734">
    <property type="component" value="Unassembled WGS sequence"/>
</dbReference>
<dbReference type="Pfam" id="PF01535">
    <property type="entry name" value="PPR"/>
    <property type="match status" value="4"/>
</dbReference>
<dbReference type="GO" id="GO:0003723">
    <property type="term" value="F:RNA binding"/>
    <property type="evidence" value="ECO:0007669"/>
    <property type="project" value="InterPro"/>
</dbReference>
<feature type="repeat" description="PPR" evidence="2">
    <location>
        <begin position="423"/>
        <end position="457"/>
    </location>
</feature>
<comment type="caution">
    <text evidence="3">The sequence shown here is derived from an EMBL/GenBank/DDBJ whole genome shotgun (WGS) entry which is preliminary data.</text>
</comment>
<evidence type="ECO:0008006" key="5">
    <source>
        <dbReference type="Google" id="ProtNLM"/>
    </source>
</evidence>
<name>A0AAD3SFP9_NEPGR</name>
<feature type="repeat" description="PPR" evidence="2">
    <location>
        <begin position="392"/>
        <end position="422"/>
    </location>
</feature>
<dbReference type="FunFam" id="1.25.40.10:FF:000073">
    <property type="entry name" value="Pentatricopeptide repeat-containing protein chloroplastic"/>
    <property type="match status" value="1"/>
</dbReference>
<dbReference type="PROSITE" id="PS51375">
    <property type="entry name" value="PPR"/>
    <property type="match status" value="7"/>
</dbReference>
<dbReference type="AlphaFoldDB" id="A0AAD3SFP9"/>
<feature type="repeat" description="PPR" evidence="2">
    <location>
        <begin position="221"/>
        <end position="255"/>
    </location>
</feature>
<feature type="repeat" description="PPR" evidence="2">
    <location>
        <begin position="460"/>
        <end position="490"/>
    </location>
</feature>
<gene>
    <name evidence="3" type="ORF">Nepgr_011670</name>
</gene>
<evidence type="ECO:0000256" key="1">
    <source>
        <dbReference type="ARBA" id="ARBA00022737"/>
    </source>
</evidence>
<dbReference type="InterPro" id="IPR046960">
    <property type="entry name" value="PPR_At4g14850-like_plant"/>
</dbReference>
<dbReference type="GO" id="GO:0009451">
    <property type="term" value="P:RNA modification"/>
    <property type="evidence" value="ECO:0007669"/>
    <property type="project" value="InterPro"/>
</dbReference>
<keyword evidence="4" id="KW-1185">Reference proteome</keyword>
<protein>
    <recommendedName>
        <fullName evidence="5">Pentatricopeptide repeat-containing protein</fullName>
    </recommendedName>
</protein>
<dbReference type="Gene3D" id="1.25.40.10">
    <property type="entry name" value="Tetratricopeptide repeat domain"/>
    <property type="match status" value="4"/>
</dbReference>
<dbReference type="InterPro" id="IPR011990">
    <property type="entry name" value="TPR-like_helical_dom_sf"/>
</dbReference>
<reference evidence="3" key="1">
    <citation type="submission" date="2023-05" db="EMBL/GenBank/DDBJ databases">
        <title>Nepenthes gracilis genome sequencing.</title>
        <authorList>
            <person name="Fukushima K."/>
        </authorList>
    </citation>
    <scope>NUCLEOTIDE SEQUENCE</scope>
    <source>
        <strain evidence="3">SING2019-196</strain>
    </source>
</reference>
<keyword evidence="1" id="KW-0677">Repeat</keyword>
<dbReference type="InterPro" id="IPR046848">
    <property type="entry name" value="E_motif"/>
</dbReference>
<feature type="repeat" description="PPR" evidence="2">
    <location>
        <begin position="322"/>
        <end position="356"/>
    </location>
</feature>
<dbReference type="EMBL" id="BSYO01000009">
    <property type="protein sequence ID" value="GMH09829.1"/>
    <property type="molecule type" value="Genomic_DNA"/>
</dbReference>
<proteinExistence type="predicted"/>
<dbReference type="FunFam" id="1.25.40.10:FF:001095">
    <property type="entry name" value="Pentatricopeptide repeat-containing protein At2g34400"/>
    <property type="match status" value="1"/>
</dbReference>
<dbReference type="InterPro" id="IPR002885">
    <property type="entry name" value="PPR_rpt"/>
</dbReference>
<dbReference type="NCBIfam" id="TIGR00756">
    <property type="entry name" value="PPR"/>
    <property type="match status" value="6"/>
</dbReference>
<sequence length="648" mass="72530">MVLKVIEKEEYEKTRVLWCFEKGVKVWPLNRNRRIQTSFPAKIGDGTDVMSQYFSKHQTITEELLSLLNQCISTKTLKQIHAQMLTNSINKPNSLLSKLIDLKDCTYASLLFSHIPQPNQYAFNLMIRGLTTTWKCFNMALEFYYRLKFSGVKPNKFTYPFLFVACANLSALDHGKSAHSSVFKNSLSSDAHVNHSLVTMYSRCGELGCARKVFDEITEKDLVSWNSMISGYAKMGLALDAVSLFGKMRDELVAPDDVTLVSVLTACADSGDWRLGRWIEEFIVKNKLEVNSHTGSAMIDMYGKCGDLVSARSIFDKMLNRDVVTWNAMITGYAQNGASEEALVLFDRMRKSSIRPDEITIIEVLSACASIGALDFGKHVDEYVSETRLQKDVYVATALLDMYAKCGCLDQAQRVFNGMAKKNEVSWNVMISALALHGSALEALALFNHMLQEGRVAQPDGITFMALLSACVHAGLVDEGCQLFELMNSSFGLVPRIEHYSCMVDLFARAGRIHEACHFFLKMPGKPDEVVIGALLGACQKVQNVQASEQVIKLLLETDPSDSGNYIASSKIFASTRRWDDVARMRMLMRQNGVTKTPGCSWIEIENQAHEFHAGDGLKFDSCGTYQLLNLLNKELIMEDYVLNGDLL</sequence>
<dbReference type="Pfam" id="PF13041">
    <property type="entry name" value="PPR_2"/>
    <property type="match status" value="2"/>
</dbReference>
<evidence type="ECO:0000256" key="2">
    <source>
        <dbReference type="PROSITE-ProRule" id="PRU00708"/>
    </source>
</evidence>
<evidence type="ECO:0000313" key="3">
    <source>
        <dbReference type="EMBL" id="GMH09829.1"/>
    </source>
</evidence>
<dbReference type="Pfam" id="PF20431">
    <property type="entry name" value="E_motif"/>
    <property type="match status" value="1"/>
</dbReference>
<feature type="repeat" description="PPR" evidence="2">
    <location>
        <begin position="291"/>
        <end position="321"/>
    </location>
</feature>
<evidence type="ECO:0000313" key="4">
    <source>
        <dbReference type="Proteomes" id="UP001279734"/>
    </source>
</evidence>
<accession>A0AAD3SFP9</accession>
<dbReference type="FunFam" id="1.25.40.10:FF:001093">
    <property type="entry name" value="Pentatricopeptide repeat-containing protein At2g34400"/>
    <property type="match status" value="1"/>
</dbReference>
<dbReference type="PANTHER" id="PTHR24015">
    <property type="entry name" value="OS07G0578800 PROTEIN-RELATED"/>
    <property type="match status" value="1"/>
</dbReference>